<evidence type="ECO:0000313" key="1">
    <source>
        <dbReference type="EMBL" id="TWW59345.1"/>
    </source>
</evidence>
<keyword evidence="2" id="KW-1185">Reference proteome</keyword>
<dbReference type="PANTHER" id="PTHR33116:SF86">
    <property type="entry name" value="REVERSE TRANSCRIPTASE DOMAIN-CONTAINING PROTEIN"/>
    <property type="match status" value="1"/>
</dbReference>
<organism evidence="1 2">
    <name type="scientific">Takifugu flavidus</name>
    <name type="common">sansaifugu</name>
    <dbReference type="NCBI Taxonomy" id="433684"/>
    <lineage>
        <taxon>Eukaryota</taxon>
        <taxon>Metazoa</taxon>
        <taxon>Chordata</taxon>
        <taxon>Craniata</taxon>
        <taxon>Vertebrata</taxon>
        <taxon>Euteleostomi</taxon>
        <taxon>Actinopterygii</taxon>
        <taxon>Neopterygii</taxon>
        <taxon>Teleostei</taxon>
        <taxon>Neoteleostei</taxon>
        <taxon>Acanthomorphata</taxon>
        <taxon>Eupercaria</taxon>
        <taxon>Tetraodontiformes</taxon>
        <taxon>Tetradontoidea</taxon>
        <taxon>Tetraodontidae</taxon>
        <taxon>Takifugu</taxon>
    </lineage>
</organism>
<gene>
    <name evidence="1" type="ORF">D4764_06G0008750</name>
</gene>
<protein>
    <submittedName>
        <fullName evidence="1">Transposon TX1 uncharacterized 149 kDa protein ORF 2</fullName>
    </submittedName>
</protein>
<dbReference type="PANTHER" id="PTHR33116">
    <property type="entry name" value="REVERSE TRANSCRIPTASE ZINC-BINDING DOMAIN-CONTAINING PROTEIN-RELATED-RELATED"/>
    <property type="match status" value="1"/>
</dbReference>
<dbReference type="Proteomes" id="UP000324091">
    <property type="component" value="Chromosome 6"/>
</dbReference>
<comment type="caution">
    <text evidence="1">The sequence shown here is derived from an EMBL/GenBank/DDBJ whole genome shotgun (WGS) entry which is preliminary data.</text>
</comment>
<sequence length="734" mass="83397">MSSARVNWGKSEALVISEGRQGLPDLPQGLTWRRDGLKYLGVYLGNECMVEKNWENVVEKVEERLKKWRWVHSKKSFRGRVLVINNLVASLLWHRLACLEPPPGLLSQIQAKLVNFIWGGYYWVPQSVLFLSRDQGGQGLLHLASRTATFRLRFVQRYLTGPPDLVWSCLLRRKIQESSSLHWLLKEPLVHGGRLDVCSSAMPGLMVALCGSRTVTLKQLVEAAGPPLADARTLSTVLGLRSLRVVERILELWRRRLSVRERSLLLRYGGGRAEPDPMDIFPDFQLSPGCEEFSGPLLKALCKNKLGLGGLTWKRNGLRYLGVYLRCQEMEAKNWDDIVEKVDSKLHKWSWIKPHMSFRGRVLVLNNLVASLLWHRLACLDLPSGLLAQVQSKMLDFFWDRLHWVPQSVLFLPREEGGQGLIHLASRVATLRLQFVQRWSFVQTDSLHWLLKEPLVCGGRLDVCSSATPGLKEALIRKRMVTLEQLVAAAGPELTDAQAVSLALGVRSVRLIQRSLGLWKHRLSTKEKGLLLLHRRGEAETDPMDDFPELHLHPDLLDLGGPLLDDCGSGSLHSMDRRILYANIVKTLNKDKLKNREVTVWKDRLGGQSPQWRTLYKPPIRKRTGDLQWRILHGAIATGAFLAILNPNTLSNCPFCDFNESVFHVFTGRDKIKNGAACDAVALWKQNVRVRLNLEFCFYKATENLEAFKQQWGHDEVLVKVTEQGEMEAAAWLL</sequence>
<name>A0A5C6MWT7_9TELE</name>
<proteinExistence type="predicted"/>
<evidence type="ECO:0000313" key="2">
    <source>
        <dbReference type="Proteomes" id="UP000324091"/>
    </source>
</evidence>
<reference evidence="1 2" key="1">
    <citation type="submission" date="2019-04" db="EMBL/GenBank/DDBJ databases">
        <title>Chromosome genome assembly for Takifugu flavidus.</title>
        <authorList>
            <person name="Xiao S."/>
        </authorList>
    </citation>
    <scope>NUCLEOTIDE SEQUENCE [LARGE SCALE GENOMIC DNA]</scope>
    <source>
        <strain evidence="1">HTHZ2018</strain>
        <tissue evidence="1">Muscle</tissue>
    </source>
</reference>
<dbReference type="AlphaFoldDB" id="A0A5C6MWT7"/>
<dbReference type="EMBL" id="RHFK02000019">
    <property type="protein sequence ID" value="TWW59345.1"/>
    <property type="molecule type" value="Genomic_DNA"/>
</dbReference>
<accession>A0A5C6MWT7</accession>